<gene>
    <name evidence="2" type="ORF">JKP88DRAFT_193896</name>
</gene>
<reference evidence="2" key="1">
    <citation type="submission" date="2021-02" db="EMBL/GenBank/DDBJ databases">
        <title>First Annotated Genome of the Yellow-green Alga Tribonema minus.</title>
        <authorList>
            <person name="Mahan K.M."/>
        </authorList>
    </citation>
    <scope>NUCLEOTIDE SEQUENCE</scope>
    <source>
        <strain evidence="2">UTEX B ZZ1240</strain>
    </source>
</reference>
<organism evidence="2 3">
    <name type="scientific">Tribonema minus</name>
    <dbReference type="NCBI Taxonomy" id="303371"/>
    <lineage>
        <taxon>Eukaryota</taxon>
        <taxon>Sar</taxon>
        <taxon>Stramenopiles</taxon>
        <taxon>Ochrophyta</taxon>
        <taxon>PX clade</taxon>
        <taxon>Xanthophyceae</taxon>
        <taxon>Tribonematales</taxon>
        <taxon>Tribonemataceae</taxon>
        <taxon>Tribonema</taxon>
    </lineage>
</organism>
<protein>
    <submittedName>
        <fullName evidence="2">Ubiquitin-conjugating enzyme/RWD-like protein</fullName>
    </submittedName>
</protein>
<sequence length="162" mass="17978">MFCRATLAAMRVRKDLEEITDTKSSAGIATTTVDYCTPDLLTLHITLHMETGIYMGASFTFVIEVPANYPFTAPRVTSTGRIWHPSVHLTTGCVRLPILEADWRPVLTIHTVVFALQLMLLEPSHEYPANDAAAAAALSTPDVFREQVRCTLRGGWFVGHEF</sequence>
<dbReference type="InterPro" id="IPR016135">
    <property type="entry name" value="UBQ-conjugating_enzyme/RWD"/>
</dbReference>
<evidence type="ECO:0000313" key="3">
    <source>
        <dbReference type="Proteomes" id="UP000664859"/>
    </source>
</evidence>
<accession>A0A835Z4F7</accession>
<dbReference type="Proteomes" id="UP000664859">
    <property type="component" value="Unassembled WGS sequence"/>
</dbReference>
<comment type="caution">
    <text evidence="2">The sequence shown here is derived from an EMBL/GenBank/DDBJ whole genome shotgun (WGS) entry which is preliminary data.</text>
</comment>
<dbReference type="SUPFAM" id="SSF54495">
    <property type="entry name" value="UBC-like"/>
    <property type="match status" value="1"/>
</dbReference>
<dbReference type="PROSITE" id="PS50127">
    <property type="entry name" value="UBC_2"/>
    <property type="match status" value="1"/>
</dbReference>
<dbReference type="InterPro" id="IPR050113">
    <property type="entry name" value="Ub_conjugating_enzyme"/>
</dbReference>
<evidence type="ECO:0000259" key="1">
    <source>
        <dbReference type="PROSITE" id="PS50127"/>
    </source>
</evidence>
<dbReference type="Gene3D" id="3.10.110.10">
    <property type="entry name" value="Ubiquitin Conjugating Enzyme"/>
    <property type="match status" value="1"/>
</dbReference>
<dbReference type="OrthoDB" id="1158011at2759"/>
<proteinExistence type="predicted"/>
<name>A0A835Z4F7_9STRA</name>
<dbReference type="Pfam" id="PF00179">
    <property type="entry name" value="UQ_con"/>
    <property type="match status" value="1"/>
</dbReference>
<feature type="non-terminal residue" evidence="2">
    <location>
        <position position="162"/>
    </location>
</feature>
<feature type="domain" description="UBC core" evidence="1">
    <location>
        <begin position="7"/>
        <end position="157"/>
    </location>
</feature>
<dbReference type="CDD" id="cd23794">
    <property type="entry name" value="UBCc_UBE2F_UBE2M"/>
    <property type="match status" value="1"/>
</dbReference>
<dbReference type="EMBL" id="JAFCMP010000096">
    <property type="protein sequence ID" value="KAG5187071.1"/>
    <property type="molecule type" value="Genomic_DNA"/>
</dbReference>
<evidence type="ECO:0000313" key="2">
    <source>
        <dbReference type="EMBL" id="KAG5187071.1"/>
    </source>
</evidence>
<dbReference type="SMART" id="SM00212">
    <property type="entry name" value="UBCc"/>
    <property type="match status" value="1"/>
</dbReference>
<dbReference type="PANTHER" id="PTHR24067">
    <property type="entry name" value="UBIQUITIN-CONJUGATING ENZYME E2"/>
    <property type="match status" value="1"/>
</dbReference>
<dbReference type="InterPro" id="IPR000608">
    <property type="entry name" value="UBC"/>
</dbReference>
<dbReference type="AlphaFoldDB" id="A0A835Z4F7"/>
<keyword evidence="3" id="KW-1185">Reference proteome</keyword>